<dbReference type="SUPFAM" id="SSF55486">
    <property type="entry name" value="Metalloproteases ('zincins'), catalytic domain"/>
    <property type="match status" value="1"/>
</dbReference>
<dbReference type="Pfam" id="PF14529">
    <property type="entry name" value="Exo_endo_phos_2"/>
    <property type="match status" value="1"/>
</dbReference>
<feature type="compositionally biased region" description="Basic residues" evidence="2">
    <location>
        <begin position="1"/>
        <end position="19"/>
    </location>
</feature>
<feature type="compositionally biased region" description="Low complexity" evidence="2">
    <location>
        <begin position="112"/>
        <end position="123"/>
    </location>
</feature>
<feature type="compositionally biased region" description="Low complexity" evidence="2">
    <location>
        <begin position="2024"/>
        <end position="2043"/>
    </location>
</feature>
<evidence type="ECO:0000313" key="5">
    <source>
        <dbReference type="EMBL" id="KAH7957851.1"/>
    </source>
</evidence>
<evidence type="ECO:0000256" key="1">
    <source>
        <dbReference type="SAM" id="Coils"/>
    </source>
</evidence>
<dbReference type="VEuPathDB" id="VectorBase:RSAN_054164"/>
<feature type="compositionally biased region" description="Low complexity" evidence="2">
    <location>
        <begin position="81"/>
        <end position="92"/>
    </location>
</feature>
<feature type="region of interest" description="Disordered" evidence="2">
    <location>
        <begin position="1059"/>
        <end position="1089"/>
    </location>
</feature>
<dbReference type="Gene3D" id="3.40.390.10">
    <property type="entry name" value="Collagenase (Catalytic Domain)"/>
    <property type="match status" value="1"/>
</dbReference>
<feature type="region of interest" description="Disordered" evidence="2">
    <location>
        <begin position="1831"/>
        <end position="1886"/>
    </location>
</feature>
<dbReference type="GO" id="GO:0006508">
    <property type="term" value="P:proteolysis"/>
    <property type="evidence" value="ECO:0007669"/>
    <property type="project" value="InterPro"/>
</dbReference>
<dbReference type="GO" id="GO:0004222">
    <property type="term" value="F:metalloendopeptidase activity"/>
    <property type="evidence" value="ECO:0007669"/>
    <property type="project" value="InterPro"/>
</dbReference>
<dbReference type="InterPro" id="IPR005135">
    <property type="entry name" value="Endo/exonuclease/phosphatase"/>
</dbReference>
<feature type="transmembrane region" description="Helical" evidence="3">
    <location>
        <begin position="321"/>
        <end position="343"/>
    </location>
</feature>
<feature type="region of interest" description="Disordered" evidence="2">
    <location>
        <begin position="1904"/>
        <end position="1980"/>
    </location>
</feature>
<dbReference type="Gene3D" id="1.10.1380.10">
    <property type="entry name" value="Neutral endopeptidase , domain2"/>
    <property type="match status" value="1"/>
</dbReference>
<dbReference type="InterPro" id="IPR000718">
    <property type="entry name" value="Peptidase_M13"/>
</dbReference>
<dbReference type="PROSITE" id="PS51885">
    <property type="entry name" value="NEPRILYSIN"/>
    <property type="match status" value="1"/>
</dbReference>
<feature type="region of interest" description="Disordered" evidence="2">
    <location>
        <begin position="1994"/>
        <end position="2049"/>
    </location>
</feature>
<dbReference type="InterPro" id="IPR036691">
    <property type="entry name" value="Endo/exonu/phosph_ase_sf"/>
</dbReference>
<keyword evidence="1" id="KW-0175">Coiled coil</keyword>
<feature type="region of interest" description="Disordered" evidence="2">
    <location>
        <begin position="2064"/>
        <end position="2095"/>
    </location>
</feature>
<feature type="compositionally biased region" description="Polar residues" evidence="2">
    <location>
        <begin position="1869"/>
        <end position="1884"/>
    </location>
</feature>
<feature type="region of interest" description="Disordered" evidence="2">
    <location>
        <begin position="1326"/>
        <end position="1387"/>
    </location>
</feature>
<evidence type="ECO:0000256" key="2">
    <source>
        <dbReference type="SAM" id="MobiDB-lite"/>
    </source>
</evidence>
<feature type="compositionally biased region" description="Low complexity" evidence="2">
    <location>
        <begin position="1350"/>
        <end position="1365"/>
    </location>
</feature>
<feature type="compositionally biased region" description="Acidic residues" evidence="2">
    <location>
        <begin position="1461"/>
        <end position="1470"/>
    </location>
</feature>
<evidence type="ECO:0000256" key="3">
    <source>
        <dbReference type="SAM" id="Phobius"/>
    </source>
</evidence>
<feature type="compositionally biased region" description="Low complexity" evidence="2">
    <location>
        <begin position="1848"/>
        <end position="1857"/>
    </location>
</feature>
<keyword evidence="3" id="KW-0812">Transmembrane</keyword>
<dbReference type="InterPro" id="IPR024079">
    <property type="entry name" value="MetalloPept_cat_dom_sf"/>
</dbReference>
<feature type="compositionally biased region" description="Basic and acidic residues" evidence="2">
    <location>
        <begin position="32"/>
        <end position="44"/>
    </location>
</feature>
<reference evidence="5" key="2">
    <citation type="submission" date="2021-09" db="EMBL/GenBank/DDBJ databases">
        <authorList>
            <person name="Jia N."/>
            <person name="Wang J."/>
            <person name="Shi W."/>
            <person name="Du L."/>
            <person name="Sun Y."/>
            <person name="Zhan W."/>
            <person name="Jiang J."/>
            <person name="Wang Q."/>
            <person name="Zhang B."/>
            <person name="Ji P."/>
            <person name="Sakyi L.B."/>
            <person name="Cui X."/>
            <person name="Yuan T."/>
            <person name="Jiang B."/>
            <person name="Yang W."/>
            <person name="Lam T.T.-Y."/>
            <person name="Chang Q."/>
            <person name="Ding S."/>
            <person name="Wang X."/>
            <person name="Zhu J."/>
            <person name="Ruan X."/>
            <person name="Zhao L."/>
            <person name="Wei J."/>
            <person name="Que T."/>
            <person name="Du C."/>
            <person name="Cheng J."/>
            <person name="Dai P."/>
            <person name="Han X."/>
            <person name="Huang E."/>
            <person name="Gao Y."/>
            <person name="Liu J."/>
            <person name="Shao H."/>
            <person name="Ye R."/>
            <person name="Li L."/>
            <person name="Wei W."/>
            <person name="Wang X."/>
            <person name="Wang C."/>
            <person name="Huo Q."/>
            <person name="Li W."/>
            <person name="Guo W."/>
            <person name="Chen H."/>
            <person name="Chen S."/>
            <person name="Zhou L."/>
            <person name="Zhou L."/>
            <person name="Ni X."/>
            <person name="Tian J."/>
            <person name="Zhou Y."/>
            <person name="Sheng Y."/>
            <person name="Liu T."/>
            <person name="Pan Y."/>
            <person name="Xia L."/>
            <person name="Li J."/>
            <person name="Zhao F."/>
            <person name="Cao W."/>
        </authorList>
    </citation>
    <scope>NUCLEOTIDE SEQUENCE</scope>
    <source>
        <strain evidence="5">Rsan-2018</strain>
        <tissue evidence="5">Larvae</tissue>
    </source>
</reference>
<dbReference type="Proteomes" id="UP000821837">
    <property type="component" value="Unassembled WGS sequence"/>
</dbReference>
<feature type="region of interest" description="Disordered" evidence="2">
    <location>
        <begin position="1"/>
        <end position="181"/>
    </location>
</feature>
<dbReference type="InterPro" id="IPR042089">
    <property type="entry name" value="Peptidase_M13_dom_2"/>
</dbReference>
<proteinExistence type="predicted"/>
<organism evidence="5 6">
    <name type="scientific">Rhipicephalus sanguineus</name>
    <name type="common">Brown dog tick</name>
    <name type="synonym">Ixodes sanguineus</name>
    <dbReference type="NCBI Taxonomy" id="34632"/>
    <lineage>
        <taxon>Eukaryota</taxon>
        <taxon>Metazoa</taxon>
        <taxon>Ecdysozoa</taxon>
        <taxon>Arthropoda</taxon>
        <taxon>Chelicerata</taxon>
        <taxon>Arachnida</taxon>
        <taxon>Acari</taxon>
        <taxon>Parasitiformes</taxon>
        <taxon>Ixodida</taxon>
        <taxon>Ixodoidea</taxon>
        <taxon>Ixodidae</taxon>
        <taxon>Rhipicephalinae</taxon>
        <taxon>Rhipicephalus</taxon>
        <taxon>Rhipicephalus</taxon>
    </lineage>
</organism>
<dbReference type="VEuPathDB" id="VectorBase:RSAN_035783"/>
<keyword evidence="3" id="KW-0472">Membrane</keyword>
<feature type="compositionally biased region" description="Polar residues" evidence="2">
    <location>
        <begin position="45"/>
        <end position="60"/>
    </location>
</feature>
<keyword evidence="6" id="KW-1185">Reference proteome</keyword>
<feature type="compositionally biased region" description="Basic residues" evidence="2">
    <location>
        <begin position="71"/>
        <end position="80"/>
    </location>
</feature>
<feature type="compositionally biased region" description="Basic and acidic residues" evidence="2">
    <location>
        <begin position="1960"/>
        <end position="1972"/>
    </location>
</feature>
<dbReference type="VEuPathDB" id="VectorBase:RSAN_029684"/>
<feature type="coiled-coil region" evidence="1">
    <location>
        <begin position="1495"/>
        <end position="1522"/>
    </location>
</feature>
<gene>
    <name evidence="5" type="ORF">HPB52_023251</name>
</gene>
<protein>
    <recommendedName>
        <fullName evidence="4">Endonuclease/exonuclease/phosphatase domain-containing protein</fullName>
    </recommendedName>
</protein>
<keyword evidence="3" id="KW-1133">Transmembrane helix</keyword>
<sequence length="2184" mass="235352">MSAMRKRTSHKSANRAKKAASHDGSEPADDTNVDRAAEAGRERSSTTGRSAKQQSVTAASSGGHGFVVDRKGRRRNRRLTSRSLSSLSSDTPKPTDDATADLLHNSADTKQSGTTSIVSWSSSEAPPTGTSPFDGAVAVTGGNWYPEDLEGPSTRPTGGARSSSPSKTPMQEDATSVPPRNQAVTEYVQPPLGLQPWTSSTTGSRAELSAVSAAFDRNDNKAPMQMTKKEAPTPLPSDGALVTYPTERAVTAVPAPDANAAHSSLTSPIMVTVAPYSRRSDIIFATTSGQGEEPQHRRLGGFIQLISGERATTLVERMGSVFILATVLLFVVIVTFVLLILLGSRIKGGDKPRLCASQDCVDHAHALGINVERSPSACESFGRFVCAGWNTADREFASTVPRQVALEWILQVEKMSLGDFDRNAVVNRPLIMMGECMQNTAEEKDAVAALIAMVNGSSFAWPTKDAEPETPISYSRALRLVLELSVLWALPLWFRVRLLPATAHLQKNHAIVLSPSGLAITWQVFHRTLLRYADAYPVYLSYFNTRILKYRPPSQSFLAFLKAKSASMQTQVFDNLSSVFQTQNGTAVLLEISSLPTAVKKLGAADWVNAFRPLYSPSHNVTAKDLLLATNRGLMKAIDLIFAANTAQDIFFHTIWWFVQSVGVATSSELFTAVNKHSDSAFFRQIVCFDHVYTTYGVLLAALHKTLFSTHQRLFIAMHLENVRTVAVEKLRSYSKLSEARRRVLSNVLEDMSTVIWPEEDFGRPGGFVEYYGQPYQGRGGFLGEWLWSRLQLRSSSTAAAAGSHDYVAASKIYLEGPDGMMSYNPILNTVSVSLLATRPPFYYGKGTSAMTYGGLGFLYAQTIFQVLDDMAQLLHGGFVMQPSDATTTWAFWNASWCQNMDNRLAFPEVPALDVAYTAYIRFRDEASDLPLKGLSCCTPEQVFFATVCHSPGTIAIICVFQLVSLQAFSIVSKNVSGNRGHHAWQELSLTVVRAALALPGDSPAMAAPNQVTGYDPETLRIVSMDTVQTEAPMPTEEEYLQDMLRVWRGKKNSAVASRDAGALAAKQHAASRSQHAQGKSAPSVASQRAKQLQWRPKNTPRIEKDDIIVVLKPRETLDIKAAFGPGQAGAAVRSILGADASVGLAVWPIWEQNVLVCTLKSVDAAEKLLRDITLPVGGRQLPFRGHPKLSGEFCRGVVHVSQDETSETVKSKLSAEPNVVTVRKLGDTPVAVITFAGTKVPRTVLYNCERLPVHLYKKTVPACPLCGTVGHRADTCPRPQPGRCASCGVQVPAAAPDGPTEHQCVPSCLLCGGGHKTGAPGCAARFRKPIKSGSPRGSKTKTAGGHKQAPIPKTSPKKAPATKPNKPEPKKAHNGPSTNVKSGTPWKPPVLMVKDFPPLTPVQAQVSCWGGAVSGPSPSPSPTETALQQQIEELRRQNRFLARKIQELEAKQVGSSEPEQGTEIEDGDDGSSVTSDLTSVSRRDGDTVVGSVSATGANGRLESLERKTEQFEERVAALPNQIMSAVRASFQDMFTAALTQALPEIVAQVSDSVLKAVQPWVSTQIKNTTQCEPPQLKRKTASRQAVEEDLSGLAPGGPVRPLMAATPAPGPGRGFRAWKKRSHLQLYLQSLGNMPALLALQEPGMDAKFSGYQTFQGSPSSCILVNKAYTAIQVDLNLSTEQEYTMVRVLPLRRRDPSIHILNIYSPPRKPRVTFSEIFLRAIKLADKDPLVIVGDFNAPSLHWGYHYEQARGRKLAGLISTLRLTLLTDPAYPTRMGNSVTRDTCPDLSLVKNAKDATWENLGDSLGTGDPRSLTSRLLLSRKAIGQPTKPAPFVGSRFSSARTDAPSAIPDLLPSSPPPPRRVMDITSTEPASGSTLSASSKRSRAFELLLREARNLIRDEETSPAKLRKRTHRAATTPGPENPFPAFPTSPEQKEEPLILTAPTGPLPSHPPLSSENKKEGHPIEKGKKTGQLVRPSCVLGTVPADGFPALAPIDPSGDTPLCRPLDPTISRQPKRPETANSSAPPGGAASAASKPAQGVWNSTCDGHDVAQHFLGDRAAPTQPAPIISGTQPLEVKDNHDGGGRPSGPGGISVALGVALRSRPERQVDLGLQLPAMARLALANFSFDKINALASAVAAGGGSTDVASGASAQQETLPGFVLLESATHYSVPRRWHGSEA</sequence>
<comment type="caution">
    <text evidence="5">The sequence shown here is derived from an EMBL/GenBank/DDBJ whole genome shotgun (WGS) entry which is preliminary data.</text>
</comment>
<dbReference type="EMBL" id="JABSTV010001250">
    <property type="protein sequence ID" value="KAH7957851.1"/>
    <property type="molecule type" value="Genomic_DNA"/>
</dbReference>
<name>A0A9D4PY54_RHISA</name>
<evidence type="ECO:0000259" key="4">
    <source>
        <dbReference type="Pfam" id="PF14529"/>
    </source>
</evidence>
<dbReference type="SUPFAM" id="SSF56219">
    <property type="entry name" value="DNase I-like"/>
    <property type="match status" value="1"/>
</dbReference>
<dbReference type="Gene3D" id="3.60.10.10">
    <property type="entry name" value="Endonuclease/exonuclease/phosphatase"/>
    <property type="match status" value="1"/>
</dbReference>
<accession>A0A9D4PY54</accession>
<feature type="region of interest" description="Disordered" evidence="2">
    <location>
        <begin position="1450"/>
        <end position="1495"/>
    </location>
</feature>
<evidence type="ECO:0000313" key="6">
    <source>
        <dbReference type="Proteomes" id="UP000821837"/>
    </source>
</evidence>
<reference evidence="5" key="1">
    <citation type="journal article" date="2020" name="Cell">
        <title>Large-Scale Comparative Analyses of Tick Genomes Elucidate Their Genetic Diversity and Vector Capacities.</title>
        <authorList>
            <consortium name="Tick Genome and Microbiome Consortium (TIGMIC)"/>
            <person name="Jia N."/>
            <person name="Wang J."/>
            <person name="Shi W."/>
            <person name="Du L."/>
            <person name="Sun Y."/>
            <person name="Zhan W."/>
            <person name="Jiang J.F."/>
            <person name="Wang Q."/>
            <person name="Zhang B."/>
            <person name="Ji P."/>
            <person name="Bell-Sakyi L."/>
            <person name="Cui X.M."/>
            <person name="Yuan T.T."/>
            <person name="Jiang B.G."/>
            <person name="Yang W.F."/>
            <person name="Lam T.T."/>
            <person name="Chang Q.C."/>
            <person name="Ding S.J."/>
            <person name="Wang X.J."/>
            <person name="Zhu J.G."/>
            <person name="Ruan X.D."/>
            <person name="Zhao L."/>
            <person name="Wei J.T."/>
            <person name="Ye R.Z."/>
            <person name="Que T.C."/>
            <person name="Du C.H."/>
            <person name="Zhou Y.H."/>
            <person name="Cheng J.X."/>
            <person name="Dai P.F."/>
            <person name="Guo W.B."/>
            <person name="Han X.H."/>
            <person name="Huang E.J."/>
            <person name="Li L.F."/>
            <person name="Wei W."/>
            <person name="Gao Y.C."/>
            <person name="Liu J.Z."/>
            <person name="Shao H.Z."/>
            <person name="Wang X."/>
            <person name="Wang C.C."/>
            <person name="Yang T.C."/>
            <person name="Huo Q.B."/>
            <person name="Li W."/>
            <person name="Chen H.Y."/>
            <person name="Chen S.E."/>
            <person name="Zhou L.G."/>
            <person name="Ni X.B."/>
            <person name="Tian J.H."/>
            <person name="Sheng Y."/>
            <person name="Liu T."/>
            <person name="Pan Y.S."/>
            <person name="Xia L.Y."/>
            <person name="Li J."/>
            <person name="Zhao F."/>
            <person name="Cao W.C."/>
        </authorList>
    </citation>
    <scope>NUCLEOTIDE SEQUENCE</scope>
    <source>
        <strain evidence="5">Rsan-2018</strain>
    </source>
</reference>
<feature type="domain" description="Endonuclease/exonuclease/phosphatase" evidence="4">
    <location>
        <begin position="1700"/>
        <end position="1802"/>
    </location>
</feature>
<feature type="compositionally biased region" description="Polar residues" evidence="2">
    <location>
        <begin position="1472"/>
        <end position="1481"/>
    </location>
</feature>
<dbReference type="VEuPathDB" id="VectorBase:RSAN_035124"/>
<feature type="compositionally biased region" description="Polar residues" evidence="2">
    <location>
        <begin position="154"/>
        <end position="169"/>
    </location>
</feature>